<dbReference type="EMBL" id="CAJVCH010531963">
    <property type="protein sequence ID" value="CAG7824193.1"/>
    <property type="molecule type" value="Genomic_DNA"/>
</dbReference>
<name>A0A8J2L2K5_9HEXA</name>
<dbReference type="AlphaFoldDB" id="A0A8J2L2K5"/>
<reference evidence="1" key="1">
    <citation type="submission" date="2021-06" db="EMBL/GenBank/DDBJ databases">
        <authorList>
            <person name="Hodson N. C."/>
            <person name="Mongue J. A."/>
            <person name="Jaron S. K."/>
        </authorList>
    </citation>
    <scope>NUCLEOTIDE SEQUENCE</scope>
</reference>
<organism evidence="1 2">
    <name type="scientific">Allacma fusca</name>
    <dbReference type="NCBI Taxonomy" id="39272"/>
    <lineage>
        <taxon>Eukaryota</taxon>
        <taxon>Metazoa</taxon>
        <taxon>Ecdysozoa</taxon>
        <taxon>Arthropoda</taxon>
        <taxon>Hexapoda</taxon>
        <taxon>Collembola</taxon>
        <taxon>Symphypleona</taxon>
        <taxon>Sminthuridae</taxon>
        <taxon>Allacma</taxon>
    </lineage>
</organism>
<evidence type="ECO:0000313" key="2">
    <source>
        <dbReference type="Proteomes" id="UP000708208"/>
    </source>
</evidence>
<gene>
    <name evidence="1" type="ORF">AFUS01_LOCUS34364</name>
</gene>
<sequence length="86" mass="9850">MVIEYERTPVKRESDVEEVLFMFGDRGKSVLLMEQDKQRTRDVVIGTFTSTSPSSVIRSDVQEWLSSARLLTKAFKHQSPEIMASL</sequence>
<comment type="caution">
    <text evidence="1">The sequence shown here is derived from an EMBL/GenBank/DDBJ whole genome shotgun (WGS) entry which is preliminary data.</text>
</comment>
<keyword evidence="2" id="KW-1185">Reference proteome</keyword>
<protein>
    <submittedName>
        <fullName evidence="1">Uncharacterized protein</fullName>
    </submittedName>
</protein>
<proteinExistence type="predicted"/>
<evidence type="ECO:0000313" key="1">
    <source>
        <dbReference type="EMBL" id="CAG7824193.1"/>
    </source>
</evidence>
<dbReference type="Proteomes" id="UP000708208">
    <property type="component" value="Unassembled WGS sequence"/>
</dbReference>
<accession>A0A8J2L2K5</accession>